<proteinExistence type="predicted"/>
<organism evidence="2 3">
    <name type="scientific">Lutimaribacter marinistellae</name>
    <dbReference type="NCBI Taxonomy" id="1820329"/>
    <lineage>
        <taxon>Bacteria</taxon>
        <taxon>Pseudomonadati</taxon>
        <taxon>Pseudomonadota</taxon>
        <taxon>Alphaproteobacteria</taxon>
        <taxon>Rhodobacterales</taxon>
        <taxon>Roseobacteraceae</taxon>
        <taxon>Lutimaribacter</taxon>
    </lineage>
</organism>
<feature type="transmembrane region" description="Helical" evidence="1">
    <location>
        <begin position="62"/>
        <end position="86"/>
    </location>
</feature>
<protein>
    <submittedName>
        <fullName evidence="2">Uncharacterized protein</fullName>
    </submittedName>
</protein>
<keyword evidence="1" id="KW-1133">Transmembrane helix</keyword>
<evidence type="ECO:0000313" key="3">
    <source>
        <dbReference type="Proteomes" id="UP001595629"/>
    </source>
</evidence>
<dbReference type="EMBL" id="JBHRXI010000006">
    <property type="protein sequence ID" value="MFC3613579.1"/>
    <property type="molecule type" value="Genomic_DNA"/>
</dbReference>
<dbReference type="RefSeq" id="WP_386734766.1">
    <property type="nucleotide sequence ID" value="NZ_JBHRXI010000006.1"/>
</dbReference>
<keyword evidence="1" id="KW-0812">Transmembrane</keyword>
<keyword evidence="1" id="KW-0472">Membrane</keyword>
<feature type="transmembrane region" description="Helical" evidence="1">
    <location>
        <begin position="32"/>
        <end position="50"/>
    </location>
</feature>
<evidence type="ECO:0000256" key="1">
    <source>
        <dbReference type="SAM" id="Phobius"/>
    </source>
</evidence>
<evidence type="ECO:0000313" key="2">
    <source>
        <dbReference type="EMBL" id="MFC3613579.1"/>
    </source>
</evidence>
<reference evidence="3" key="1">
    <citation type="journal article" date="2019" name="Int. J. Syst. Evol. Microbiol.">
        <title>The Global Catalogue of Microorganisms (GCM) 10K type strain sequencing project: providing services to taxonomists for standard genome sequencing and annotation.</title>
        <authorList>
            <consortium name="The Broad Institute Genomics Platform"/>
            <consortium name="The Broad Institute Genome Sequencing Center for Infectious Disease"/>
            <person name="Wu L."/>
            <person name="Ma J."/>
        </authorList>
    </citation>
    <scope>NUCLEOTIDE SEQUENCE [LARGE SCALE GENOMIC DNA]</scope>
    <source>
        <strain evidence="3">KCTC 42911</strain>
    </source>
</reference>
<accession>A0ABV7TFS6</accession>
<keyword evidence="3" id="KW-1185">Reference proteome</keyword>
<sequence>MTRDPEDGAAPAAPPPVFLERQSYRRRRLNDAARLLPVLAAALFAVPLLWPSGSEGAEPVPMSAAILYVFTVWALLVLVAILFGIAARRWTGREVQDRDPI</sequence>
<comment type="caution">
    <text evidence="2">The sequence shown here is derived from an EMBL/GenBank/DDBJ whole genome shotgun (WGS) entry which is preliminary data.</text>
</comment>
<name>A0ABV7TFS6_9RHOB</name>
<dbReference type="Proteomes" id="UP001595629">
    <property type="component" value="Unassembled WGS sequence"/>
</dbReference>
<gene>
    <name evidence="2" type="ORF">ACFORG_07385</name>
</gene>